<feature type="compositionally biased region" description="Basic and acidic residues" evidence="1">
    <location>
        <begin position="79"/>
        <end position="106"/>
    </location>
</feature>
<organism evidence="2 3">
    <name type="scientific">Mycobacterium phage Tonenili</name>
    <dbReference type="NCBI Taxonomy" id="1891703"/>
    <lineage>
        <taxon>Viruses</taxon>
        <taxon>Duplodnaviria</taxon>
        <taxon>Heunggongvirae</taxon>
        <taxon>Uroviricota</taxon>
        <taxon>Caudoviricetes</taxon>
        <taxon>Ceeclamvirinae</taxon>
        <taxon>Bixzunavirus</taxon>
        <taxon>Bixzunavirus tonenili</taxon>
    </lineage>
</organism>
<dbReference type="Proteomes" id="UP000204231">
    <property type="component" value="Segment"/>
</dbReference>
<dbReference type="GeneID" id="29066651"/>
<evidence type="ECO:0000256" key="1">
    <source>
        <dbReference type="SAM" id="MobiDB-lite"/>
    </source>
</evidence>
<sequence length="113" mass="12704">MTESDRVLDDAPLSSLSLVDGQPDHVPGPELTDKERVPEDVPSSGLYDAIFEGHPPRRLNQVWNQQGDVDQDAELPSDEESHERVLDRLREDPEADWRRAVSEKSVDTSVSNE</sequence>
<evidence type="ECO:0000313" key="2">
    <source>
        <dbReference type="EMBL" id="AON96970.1"/>
    </source>
</evidence>
<gene>
    <name evidence="2" type="ORF">SEA_TONENILI_252</name>
</gene>
<feature type="region of interest" description="Disordered" evidence="1">
    <location>
        <begin position="66"/>
        <end position="113"/>
    </location>
</feature>
<name>A0A1C9EHJ8_9CAUD</name>
<keyword evidence="3" id="KW-1185">Reference proteome</keyword>
<protein>
    <submittedName>
        <fullName evidence="2">Uncharacterized protein</fullName>
    </submittedName>
</protein>
<accession>A0A1C9EHJ8</accession>
<dbReference type="EMBL" id="KX752698">
    <property type="protein sequence ID" value="AON96970.1"/>
    <property type="molecule type" value="Genomic_DNA"/>
</dbReference>
<dbReference type="RefSeq" id="YP_009288083.1">
    <property type="nucleotide sequence ID" value="NC_031080.1"/>
</dbReference>
<proteinExistence type="predicted"/>
<feature type="region of interest" description="Disordered" evidence="1">
    <location>
        <begin position="1"/>
        <end position="43"/>
    </location>
</feature>
<feature type="compositionally biased region" description="Acidic residues" evidence="1">
    <location>
        <begin position="69"/>
        <end position="78"/>
    </location>
</feature>
<dbReference type="OrthoDB" id="35664at10239"/>
<reference evidence="2 3" key="1">
    <citation type="submission" date="2016-08" db="EMBL/GenBank/DDBJ databases">
        <authorList>
            <person name="Acevedo E."/>
            <person name="Azhar M."/>
            <person name="Golebiewska U.P."/>
            <person name="Grzywna D."/>
            <person name="Guardiola R."/>
            <person name="Jackson O."/>
            <person name="John N."/>
            <person name="Kanavatsas C."/>
            <person name="Khan S."/>
            <person name="Leong J."/>
            <person name="Mansilla E."/>
            <person name="Muladjanov Y."/>
            <person name="Nouel J."/>
            <person name="Oh S."/>
            <person name="Oppedisano M."/>
            <person name="Sajid A."/>
            <person name="Samper M."/>
            <person name="Ugbeva O."/>
            <person name="Delesalle V.A."/>
            <person name="Garlena R.A."/>
            <person name="Russell D.A."/>
            <person name="Pope W.H."/>
            <person name="Jacobs-Sera D."/>
            <person name="Hendrix R.W."/>
            <person name="Hatfull G.F."/>
        </authorList>
    </citation>
    <scope>NUCLEOTIDE SEQUENCE [LARGE SCALE GENOMIC DNA]</scope>
</reference>
<evidence type="ECO:0000313" key="3">
    <source>
        <dbReference type="Proteomes" id="UP000204231"/>
    </source>
</evidence>
<dbReference type="KEGG" id="vg:29066651"/>